<evidence type="ECO:0000313" key="3">
    <source>
        <dbReference type="Proteomes" id="UP000238634"/>
    </source>
</evidence>
<comment type="caution">
    <text evidence="2">The sequence shown here is derived from an EMBL/GenBank/DDBJ whole genome shotgun (WGS) entry which is preliminary data.</text>
</comment>
<dbReference type="RefSeq" id="WP_073069183.1">
    <property type="nucleotide sequence ID" value="NZ_MPPI01000001.1"/>
</dbReference>
<feature type="chain" id="PRO_5015480452" description="DUF2808 domain-containing protein" evidence="1">
    <location>
        <begin position="33"/>
        <end position="187"/>
    </location>
</feature>
<protein>
    <recommendedName>
        <fullName evidence="4">DUF2808 domain-containing protein</fullName>
    </recommendedName>
</protein>
<evidence type="ECO:0000313" key="2">
    <source>
        <dbReference type="EMBL" id="PSB22165.1"/>
    </source>
</evidence>
<organism evidence="2 3">
    <name type="scientific">Phormidesmis priestleyi ULC007</name>
    <dbReference type="NCBI Taxonomy" id="1920490"/>
    <lineage>
        <taxon>Bacteria</taxon>
        <taxon>Bacillati</taxon>
        <taxon>Cyanobacteriota</taxon>
        <taxon>Cyanophyceae</taxon>
        <taxon>Leptolyngbyales</taxon>
        <taxon>Leptolyngbyaceae</taxon>
        <taxon>Phormidesmis</taxon>
    </lineage>
</organism>
<sequence length="187" mass="21176">MTHTISQIKRVSFLTGALIVLSFLSHNVAAIARAVTASPQVAQTNQDGYQTYQSQRFKFKIDYPPSYRLDATEESRGIRLQPTTKDQTGSIVIAAFSNPNRLSALEWVSQQTAESNFSNRQDTPRSYSFAGQPAISYPWCDKVCADNVVFPSRDRQTIMVLTVLYDYPADQIRWDFQSIIGKFRFTS</sequence>
<keyword evidence="3" id="KW-1185">Reference proteome</keyword>
<evidence type="ECO:0008006" key="4">
    <source>
        <dbReference type="Google" id="ProtNLM"/>
    </source>
</evidence>
<evidence type="ECO:0000256" key="1">
    <source>
        <dbReference type="SAM" id="SignalP"/>
    </source>
</evidence>
<dbReference type="AlphaFoldDB" id="A0A2T1DNZ1"/>
<keyword evidence="1" id="KW-0732">Signal</keyword>
<accession>A0A2T1DNZ1</accession>
<name>A0A2T1DNZ1_9CYAN</name>
<dbReference type="Proteomes" id="UP000238634">
    <property type="component" value="Unassembled WGS sequence"/>
</dbReference>
<feature type="signal peptide" evidence="1">
    <location>
        <begin position="1"/>
        <end position="32"/>
    </location>
</feature>
<proteinExistence type="predicted"/>
<gene>
    <name evidence="2" type="ORF">C7B65_01805</name>
</gene>
<dbReference type="EMBL" id="PVWG01000001">
    <property type="protein sequence ID" value="PSB22165.1"/>
    <property type="molecule type" value="Genomic_DNA"/>
</dbReference>
<dbReference type="OrthoDB" id="528789at2"/>
<reference evidence="2 3" key="1">
    <citation type="submission" date="2018-02" db="EMBL/GenBank/DDBJ databases">
        <authorList>
            <person name="Cohen D.B."/>
            <person name="Kent A.D."/>
        </authorList>
    </citation>
    <scope>NUCLEOTIDE SEQUENCE [LARGE SCALE GENOMIC DNA]</scope>
    <source>
        <strain evidence="2 3">ULC007</strain>
    </source>
</reference>
<reference evidence="2 3" key="2">
    <citation type="submission" date="2018-03" db="EMBL/GenBank/DDBJ databases">
        <title>The ancient ancestry and fast evolution of plastids.</title>
        <authorList>
            <person name="Moore K.R."/>
            <person name="Magnabosco C."/>
            <person name="Momper L."/>
            <person name="Gold D.A."/>
            <person name="Bosak T."/>
            <person name="Fournier G.P."/>
        </authorList>
    </citation>
    <scope>NUCLEOTIDE SEQUENCE [LARGE SCALE GENOMIC DNA]</scope>
    <source>
        <strain evidence="2 3">ULC007</strain>
    </source>
</reference>